<keyword evidence="13 15" id="KW-0030">Aminoacyl-tRNA synthetase</keyword>
<dbReference type="Gene3D" id="3.30.56.10">
    <property type="match status" value="2"/>
</dbReference>
<keyword evidence="10 15" id="KW-0460">Magnesium</keyword>
<comment type="catalytic activity">
    <reaction evidence="14 15">
        <text>tRNA(Phe) + L-phenylalanine + ATP = L-phenylalanyl-tRNA(Phe) + AMP + diphosphate + H(+)</text>
        <dbReference type="Rhea" id="RHEA:19413"/>
        <dbReference type="Rhea" id="RHEA-COMP:9668"/>
        <dbReference type="Rhea" id="RHEA-COMP:9699"/>
        <dbReference type="ChEBI" id="CHEBI:15378"/>
        <dbReference type="ChEBI" id="CHEBI:30616"/>
        <dbReference type="ChEBI" id="CHEBI:33019"/>
        <dbReference type="ChEBI" id="CHEBI:58095"/>
        <dbReference type="ChEBI" id="CHEBI:78442"/>
        <dbReference type="ChEBI" id="CHEBI:78531"/>
        <dbReference type="ChEBI" id="CHEBI:456215"/>
        <dbReference type="EC" id="6.1.1.20"/>
    </reaction>
</comment>
<dbReference type="Gene3D" id="3.50.40.10">
    <property type="entry name" value="Phenylalanyl-trna Synthetase, Chain B, domain 3"/>
    <property type="match status" value="1"/>
</dbReference>
<feature type="domain" description="TRNA-binding" evidence="17">
    <location>
        <begin position="40"/>
        <end position="163"/>
    </location>
</feature>
<evidence type="ECO:0000259" key="19">
    <source>
        <dbReference type="PROSITE" id="PS51483"/>
    </source>
</evidence>
<keyword evidence="21" id="KW-1185">Reference proteome</keyword>
<dbReference type="GO" id="GO:0009328">
    <property type="term" value="C:phenylalanine-tRNA ligase complex"/>
    <property type="evidence" value="ECO:0007669"/>
    <property type="project" value="TreeGrafter"/>
</dbReference>
<dbReference type="SUPFAM" id="SSF50249">
    <property type="entry name" value="Nucleic acid-binding proteins"/>
    <property type="match status" value="1"/>
</dbReference>
<keyword evidence="5 16" id="KW-0820">tRNA-binding</keyword>
<protein>
    <recommendedName>
        <fullName evidence="15">Phenylalanine--tRNA ligase beta subunit</fullName>
        <ecNumber evidence="15">6.1.1.20</ecNumber>
    </recommendedName>
    <alternativeName>
        <fullName evidence="15">Phenylalanyl-tRNA synthetase beta subunit</fullName>
        <shortName evidence="15">PheRS</shortName>
    </alternativeName>
</protein>
<dbReference type="SUPFAM" id="SSF54991">
    <property type="entry name" value="Anticodon-binding domain of PheRS"/>
    <property type="match status" value="1"/>
</dbReference>
<dbReference type="NCBIfam" id="TIGR00472">
    <property type="entry name" value="pheT_bact"/>
    <property type="match status" value="1"/>
</dbReference>
<evidence type="ECO:0000256" key="7">
    <source>
        <dbReference type="ARBA" id="ARBA00022723"/>
    </source>
</evidence>
<dbReference type="Pfam" id="PF03483">
    <property type="entry name" value="B3_4"/>
    <property type="match status" value="1"/>
</dbReference>
<evidence type="ECO:0000256" key="10">
    <source>
        <dbReference type="ARBA" id="ARBA00022842"/>
    </source>
</evidence>
<dbReference type="Pfam" id="PF03484">
    <property type="entry name" value="B5"/>
    <property type="match status" value="1"/>
</dbReference>
<dbReference type="InterPro" id="IPR005147">
    <property type="entry name" value="tRNA_synthase_B5-dom"/>
</dbReference>
<evidence type="ECO:0000256" key="11">
    <source>
        <dbReference type="ARBA" id="ARBA00022884"/>
    </source>
</evidence>
<comment type="caution">
    <text evidence="15">Lacks conserved residue(s) required for the propagation of feature annotation.</text>
</comment>
<evidence type="ECO:0000256" key="4">
    <source>
        <dbReference type="ARBA" id="ARBA00022490"/>
    </source>
</evidence>
<dbReference type="Pfam" id="PF03147">
    <property type="entry name" value="FDX-ACB"/>
    <property type="match status" value="1"/>
</dbReference>
<evidence type="ECO:0000313" key="20">
    <source>
        <dbReference type="EMBL" id="THG32270.1"/>
    </source>
</evidence>
<dbReference type="OrthoDB" id="9805455at2"/>
<dbReference type="InterPro" id="IPR002547">
    <property type="entry name" value="tRNA-bd_dom"/>
</dbReference>
<keyword evidence="12 15" id="KW-0648">Protein biosynthesis</keyword>
<dbReference type="SUPFAM" id="SSF56037">
    <property type="entry name" value="PheT/TilS domain"/>
    <property type="match status" value="1"/>
</dbReference>
<organism evidence="20 21">
    <name type="scientific">Naasia lichenicola</name>
    <dbReference type="NCBI Taxonomy" id="2565933"/>
    <lineage>
        <taxon>Bacteria</taxon>
        <taxon>Bacillati</taxon>
        <taxon>Actinomycetota</taxon>
        <taxon>Actinomycetes</taxon>
        <taxon>Micrococcales</taxon>
        <taxon>Microbacteriaceae</taxon>
        <taxon>Naasia</taxon>
    </lineage>
</organism>
<dbReference type="CDD" id="cd00769">
    <property type="entry name" value="PheRS_beta_core"/>
    <property type="match status" value="1"/>
</dbReference>
<dbReference type="InterPro" id="IPR009061">
    <property type="entry name" value="DNA-bd_dom_put_sf"/>
</dbReference>
<evidence type="ECO:0000256" key="2">
    <source>
        <dbReference type="ARBA" id="ARBA00008653"/>
    </source>
</evidence>
<dbReference type="Pfam" id="PF17759">
    <property type="entry name" value="tRNA_synthFbeta"/>
    <property type="match status" value="1"/>
</dbReference>
<dbReference type="InterPro" id="IPR004532">
    <property type="entry name" value="Phe-tRNA-ligase_IIc_bsu_bact"/>
</dbReference>
<comment type="similarity">
    <text evidence="2 15">Belongs to the phenylalanyl-tRNA synthetase beta subunit family. Type 1 subfamily.</text>
</comment>
<dbReference type="SMART" id="SM00874">
    <property type="entry name" value="B5"/>
    <property type="match status" value="1"/>
</dbReference>
<dbReference type="HAMAP" id="MF_00283">
    <property type="entry name" value="Phe_tRNA_synth_beta1"/>
    <property type="match status" value="1"/>
</dbReference>
<dbReference type="FunFam" id="3.50.40.10:FF:000001">
    <property type="entry name" value="Phenylalanine--tRNA ligase beta subunit"/>
    <property type="match status" value="1"/>
</dbReference>
<dbReference type="InterPro" id="IPR036690">
    <property type="entry name" value="Fdx_antiC-bd_sf"/>
</dbReference>
<dbReference type="InterPro" id="IPR041616">
    <property type="entry name" value="PheRS_beta_core"/>
</dbReference>
<feature type="binding site" evidence="15">
    <location>
        <position position="472"/>
    </location>
    <ligand>
        <name>Mg(2+)</name>
        <dbReference type="ChEBI" id="CHEBI:18420"/>
        <note>shared with alpha subunit</note>
    </ligand>
</feature>
<dbReference type="InterPro" id="IPR020825">
    <property type="entry name" value="Phe-tRNA_synthase-like_B3/B4"/>
</dbReference>
<keyword evidence="9 15" id="KW-0067">ATP-binding</keyword>
<evidence type="ECO:0000256" key="3">
    <source>
        <dbReference type="ARBA" id="ARBA00011209"/>
    </source>
</evidence>
<dbReference type="RefSeq" id="WP_136426435.1">
    <property type="nucleotide sequence ID" value="NZ_SSSM01000002.1"/>
</dbReference>
<dbReference type="CDD" id="cd02796">
    <property type="entry name" value="tRNA_bind_bactPheRS"/>
    <property type="match status" value="1"/>
</dbReference>
<proteinExistence type="inferred from homology"/>
<dbReference type="AlphaFoldDB" id="A0A4S4FNY2"/>
<dbReference type="PANTHER" id="PTHR10947:SF0">
    <property type="entry name" value="PHENYLALANINE--TRNA LIGASE BETA SUBUNIT"/>
    <property type="match status" value="1"/>
</dbReference>
<comment type="caution">
    <text evidence="20">The sequence shown here is derived from an EMBL/GenBank/DDBJ whole genome shotgun (WGS) entry which is preliminary data.</text>
</comment>
<dbReference type="PROSITE" id="PS50886">
    <property type="entry name" value="TRBD"/>
    <property type="match status" value="1"/>
</dbReference>
<dbReference type="Proteomes" id="UP000309133">
    <property type="component" value="Unassembled WGS sequence"/>
</dbReference>
<dbReference type="InterPro" id="IPR012340">
    <property type="entry name" value="NA-bd_OB-fold"/>
</dbReference>
<dbReference type="Gene3D" id="3.30.70.380">
    <property type="entry name" value="Ferrodoxin-fold anticodon-binding domain"/>
    <property type="match status" value="1"/>
</dbReference>
<keyword evidence="6 15" id="KW-0436">Ligase</keyword>
<dbReference type="GO" id="GO:0000287">
    <property type="term" value="F:magnesium ion binding"/>
    <property type="evidence" value="ECO:0007669"/>
    <property type="project" value="UniProtKB-UniRule"/>
</dbReference>
<dbReference type="InterPro" id="IPR045060">
    <property type="entry name" value="Phe-tRNA-ligase_IIc_bsu"/>
</dbReference>
<evidence type="ECO:0000256" key="9">
    <source>
        <dbReference type="ARBA" id="ARBA00022840"/>
    </source>
</evidence>
<dbReference type="InterPro" id="IPR005146">
    <property type="entry name" value="B3/B4_tRNA-bd"/>
</dbReference>
<comment type="subcellular location">
    <subcellularLocation>
        <location evidence="1 15">Cytoplasm</location>
    </subcellularLocation>
</comment>
<dbReference type="GO" id="GO:0005524">
    <property type="term" value="F:ATP binding"/>
    <property type="evidence" value="ECO:0007669"/>
    <property type="project" value="UniProtKB-UniRule"/>
</dbReference>
<evidence type="ECO:0000256" key="5">
    <source>
        <dbReference type="ARBA" id="ARBA00022555"/>
    </source>
</evidence>
<feature type="domain" description="B5" evidence="19">
    <location>
        <begin position="419"/>
        <end position="494"/>
    </location>
</feature>
<sequence>MRVPLSWLAEYVDLPAGTTVADLHAALVRVGFEEETEHGFGVSGPVVVGEVLEFTPEPQSNGKTIRWCSVRVAPEGQVAADGGADVRGIVCGAGNFLVGDKVVVTLPGSVLPGPFPIAARKTYGHISDGMIASSRELGLGEEHDGILRLASLGLDPEVGTDALQLLGLDDQAVEVNVTPDRGYAFSIRGIAREYAHSTGATFRDPADLPALPASSGFRVRIDDQVPIRGQIGCSVFVTRVVRGIDAGRPTPPWMASRLRLSGVRSISLTVDITNYVMLELGQPLHGYDLDTLVGGITVRRATAGETIETLDGRTRKLDPEDLLIADDEGPIGIAGVMGGARTESGAATRDVLIEAAVFDPVSIARSARRHKLPSEASKRFERGVDPKVSEAAATRAAQLLVELAGGTLDVFGSAHHAAVAPAAIELPAGFVSRLIGVEYDDVEIRSALAELGAAVEESVDGFTVTPPTWRPDLTDASTLAEEVARLGGYDRIPSVLPVAPPGRGLTRAQKLRRSVARSLAAAGGVEILSFPFVREADNALFGAAEGVAPSIRLANPLDAESPVLRRSLIPGLLAVAKRNRERGFVDLDLYEVGSVFTPAEGVVYGTDTIPPIAALPTEATLAAIQDGIPPQPRHAAVVRIGNRVAKQPGQEAIPTSWRDALDAAQQIAAAVRVPIRVEQGAHQAFHPGRTAVLLVDTADGPLVAGYAGELLPSVAEAADLPRVVAVAELDLDLLIRAADPDAHAVEIAALPAATQDLSLVVSSEVPAGTVLDAVRRGAGSLLEDIRLVDDYRGPGVGEGQKSLTFALRFRAPDRTLTAAEATEAKLAGVATAAEEFGATLRE</sequence>
<dbReference type="InterPro" id="IPR033714">
    <property type="entry name" value="tRNA_bind_bactPheRS"/>
</dbReference>
<dbReference type="PROSITE" id="PS51447">
    <property type="entry name" value="FDX_ACB"/>
    <property type="match status" value="1"/>
</dbReference>
<evidence type="ECO:0000256" key="15">
    <source>
        <dbReference type="HAMAP-Rule" id="MF_00283"/>
    </source>
</evidence>
<dbReference type="SMART" id="SM00873">
    <property type="entry name" value="B3_4"/>
    <property type="match status" value="1"/>
</dbReference>
<keyword evidence="8 15" id="KW-0547">Nucleotide-binding</keyword>
<evidence type="ECO:0000256" key="13">
    <source>
        <dbReference type="ARBA" id="ARBA00023146"/>
    </source>
</evidence>
<evidence type="ECO:0000256" key="1">
    <source>
        <dbReference type="ARBA" id="ARBA00004496"/>
    </source>
</evidence>
<feature type="domain" description="FDX-ACB" evidence="18">
    <location>
        <begin position="748"/>
        <end position="841"/>
    </location>
</feature>
<dbReference type="EMBL" id="SSSM01000002">
    <property type="protein sequence ID" value="THG32270.1"/>
    <property type="molecule type" value="Genomic_DNA"/>
</dbReference>
<dbReference type="PANTHER" id="PTHR10947">
    <property type="entry name" value="PHENYLALANYL-TRNA SYNTHETASE BETA CHAIN AND LEUCINE-RICH REPEAT-CONTAINING PROTEIN 47"/>
    <property type="match status" value="1"/>
</dbReference>
<comment type="cofactor">
    <cofactor evidence="15">
        <name>Mg(2+)</name>
        <dbReference type="ChEBI" id="CHEBI:18420"/>
    </cofactor>
    <text evidence="15">Binds 2 magnesium ions per tetramer.</text>
</comment>
<dbReference type="SUPFAM" id="SSF46955">
    <property type="entry name" value="Putative DNA-binding domain"/>
    <property type="match status" value="1"/>
</dbReference>
<dbReference type="Gene3D" id="3.30.930.10">
    <property type="entry name" value="Bira Bifunctional Protein, Domain 2"/>
    <property type="match status" value="1"/>
</dbReference>
<evidence type="ECO:0000256" key="12">
    <source>
        <dbReference type="ARBA" id="ARBA00022917"/>
    </source>
</evidence>
<dbReference type="InterPro" id="IPR005121">
    <property type="entry name" value="Fdx_antiC-bd"/>
</dbReference>
<evidence type="ECO:0000256" key="8">
    <source>
        <dbReference type="ARBA" id="ARBA00022741"/>
    </source>
</evidence>
<feature type="binding site" evidence="15">
    <location>
        <position position="481"/>
    </location>
    <ligand>
        <name>Mg(2+)</name>
        <dbReference type="ChEBI" id="CHEBI:18420"/>
        <note>shared with alpha subunit</note>
    </ligand>
</feature>
<name>A0A4S4FNY2_9MICO</name>
<gene>
    <name evidence="15" type="primary">pheT</name>
    <name evidence="20" type="ORF">E6C64_04375</name>
</gene>
<evidence type="ECO:0000313" key="21">
    <source>
        <dbReference type="Proteomes" id="UP000309133"/>
    </source>
</evidence>
<evidence type="ECO:0000256" key="14">
    <source>
        <dbReference type="ARBA" id="ARBA00049255"/>
    </source>
</evidence>
<evidence type="ECO:0000256" key="16">
    <source>
        <dbReference type="PROSITE-ProRule" id="PRU00209"/>
    </source>
</evidence>
<dbReference type="SMART" id="SM00896">
    <property type="entry name" value="FDX-ACB"/>
    <property type="match status" value="1"/>
</dbReference>
<keyword evidence="7 15" id="KW-0479">Metal-binding</keyword>
<dbReference type="GO" id="GO:0000049">
    <property type="term" value="F:tRNA binding"/>
    <property type="evidence" value="ECO:0007669"/>
    <property type="project" value="UniProtKB-UniRule"/>
</dbReference>
<evidence type="ECO:0000256" key="6">
    <source>
        <dbReference type="ARBA" id="ARBA00022598"/>
    </source>
</evidence>
<dbReference type="PROSITE" id="PS51483">
    <property type="entry name" value="B5"/>
    <property type="match status" value="1"/>
</dbReference>
<keyword evidence="4 15" id="KW-0963">Cytoplasm</keyword>
<dbReference type="Gene3D" id="2.40.50.140">
    <property type="entry name" value="Nucleic acid-binding proteins"/>
    <property type="match status" value="1"/>
</dbReference>
<dbReference type="GO" id="GO:0006432">
    <property type="term" value="P:phenylalanyl-tRNA aminoacylation"/>
    <property type="evidence" value="ECO:0007669"/>
    <property type="project" value="UniProtKB-UniRule"/>
</dbReference>
<dbReference type="EC" id="6.1.1.20" evidence="15"/>
<evidence type="ECO:0000259" key="18">
    <source>
        <dbReference type="PROSITE" id="PS51447"/>
    </source>
</evidence>
<dbReference type="SUPFAM" id="SSF55681">
    <property type="entry name" value="Class II aaRS and biotin synthetases"/>
    <property type="match status" value="1"/>
</dbReference>
<dbReference type="GO" id="GO:0004826">
    <property type="term" value="F:phenylalanine-tRNA ligase activity"/>
    <property type="evidence" value="ECO:0007669"/>
    <property type="project" value="UniProtKB-UniRule"/>
</dbReference>
<dbReference type="InterPro" id="IPR045864">
    <property type="entry name" value="aa-tRNA-synth_II/BPL/LPL"/>
</dbReference>
<feature type="binding site" evidence="15">
    <location>
        <position position="482"/>
    </location>
    <ligand>
        <name>Mg(2+)</name>
        <dbReference type="ChEBI" id="CHEBI:18420"/>
        <note>shared with alpha subunit</note>
    </ligand>
</feature>
<keyword evidence="11 16" id="KW-0694">RNA-binding</keyword>
<evidence type="ECO:0000259" key="17">
    <source>
        <dbReference type="PROSITE" id="PS50886"/>
    </source>
</evidence>
<comment type="subunit">
    <text evidence="3 15">Tetramer of two alpha and two beta subunits.</text>
</comment>
<accession>A0A4S4FNY2</accession>
<reference evidence="20 21" key="1">
    <citation type="submission" date="2019-04" db="EMBL/GenBank/DDBJ databases">
        <authorList>
            <person name="Jiang L."/>
        </authorList>
    </citation>
    <scope>NUCLEOTIDE SEQUENCE [LARGE SCALE GENOMIC DNA]</scope>
    <source>
        <strain evidence="20 21">YIM 131853</strain>
    </source>
</reference>